<protein>
    <submittedName>
        <fullName evidence="2">Uncharacterized protein</fullName>
    </submittedName>
</protein>
<reference evidence="2 3" key="1">
    <citation type="submission" date="2023-05" db="EMBL/GenBank/DDBJ databases">
        <title>B98-5 Cell Line De Novo Hybrid Assembly: An Optical Mapping Approach.</title>
        <authorList>
            <person name="Kananen K."/>
            <person name="Auerbach J.A."/>
            <person name="Kautto E."/>
            <person name="Blachly J.S."/>
        </authorList>
    </citation>
    <scope>NUCLEOTIDE SEQUENCE [LARGE SCALE GENOMIC DNA]</scope>
    <source>
        <strain evidence="2">B95-8</strain>
        <tissue evidence="2">Cell line</tissue>
    </source>
</reference>
<organism evidence="2 3">
    <name type="scientific">Saguinus oedipus</name>
    <name type="common">Cotton-top tamarin</name>
    <name type="synonym">Oedipomidas oedipus</name>
    <dbReference type="NCBI Taxonomy" id="9490"/>
    <lineage>
        <taxon>Eukaryota</taxon>
        <taxon>Metazoa</taxon>
        <taxon>Chordata</taxon>
        <taxon>Craniata</taxon>
        <taxon>Vertebrata</taxon>
        <taxon>Euteleostomi</taxon>
        <taxon>Mammalia</taxon>
        <taxon>Eutheria</taxon>
        <taxon>Euarchontoglires</taxon>
        <taxon>Primates</taxon>
        <taxon>Haplorrhini</taxon>
        <taxon>Platyrrhini</taxon>
        <taxon>Cebidae</taxon>
        <taxon>Callitrichinae</taxon>
        <taxon>Saguinus</taxon>
    </lineage>
</organism>
<comment type="caution">
    <text evidence="2">The sequence shown here is derived from an EMBL/GenBank/DDBJ whole genome shotgun (WGS) entry which is preliminary data.</text>
</comment>
<proteinExistence type="predicted"/>
<keyword evidence="3" id="KW-1185">Reference proteome</keyword>
<evidence type="ECO:0000313" key="2">
    <source>
        <dbReference type="EMBL" id="KAK2111413.1"/>
    </source>
</evidence>
<evidence type="ECO:0000313" key="3">
    <source>
        <dbReference type="Proteomes" id="UP001266305"/>
    </source>
</evidence>
<feature type="region of interest" description="Disordered" evidence="1">
    <location>
        <begin position="64"/>
        <end position="113"/>
    </location>
</feature>
<dbReference type="Proteomes" id="UP001266305">
    <property type="component" value="Unassembled WGS sequence"/>
</dbReference>
<evidence type="ECO:0000256" key="1">
    <source>
        <dbReference type="SAM" id="MobiDB-lite"/>
    </source>
</evidence>
<name>A0ABQ9VS66_SAGOE</name>
<gene>
    <name evidence="2" type="ORF">P7K49_011159</name>
</gene>
<sequence>MPGQCASPWGLSRLCAGRAAPWHAHNRSPVLIPRLLRSWIISWGDCPSHAPPRPFLERTPARWLREEEGGRRRRRRGSGWGPSALPGSAGIPEPRARPPRPASPPLPGSRLARGEGLACSAICGP</sequence>
<dbReference type="EMBL" id="JASSZA010000005">
    <property type="protein sequence ID" value="KAK2111413.1"/>
    <property type="molecule type" value="Genomic_DNA"/>
</dbReference>
<accession>A0ABQ9VS66</accession>